<proteinExistence type="predicted"/>
<feature type="transmembrane region" description="Helical" evidence="2">
    <location>
        <begin position="747"/>
        <end position="769"/>
    </location>
</feature>
<gene>
    <name evidence="3" type="ORF">HNR73_004536</name>
</gene>
<evidence type="ECO:0000313" key="3">
    <source>
        <dbReference type="EMBL" id="MBB6036665.1"/>
    </source>
</evidence>
<evidence type="ECO:0000256" key="2">
    <source>
        <dbReference type="SAM" id="Phobius"/>
    </source>
</evidence>
<feature type="compositionally biased region" description="Basic and acidic residues" evidence="1">
    <location>
        <begin position="723"/>
        <end position="738"/>
    </location>
</feature>
<evidence type="ECO:0000256" key="1">
    <source>
        <dbReference type="SAM" id="MobiDB-lite"/>
    </source>
</evidence>
<name>A0A841FL66_9ACTN</name>
<feature type="compositionally biased region" description="Low complexity" evidence="1">
    <location>
        <begin position="123"/>
        <end position="138"/>
    </location>
</feature>
<dbReference type="EMBL" id="JACHGT010000009">
    <property type="protein sequence ID" value="MBB6036665.1"/>
    <property type="molecule type" value="Genomic_DNA"/>
</dbReference>
<keyword evidence="4" id="KW-1185">Reference proteome</keyword>
<evidence type="ECO:0000313" key="4">
    <source>
        <dbReference type="Proteomes" id="UP000548476"/>
    </source>
</evidence>
<comment type="caution">
    <text evidence="3">The sequence shown here is derived from an EMBL/GenBank/DDBJ whole genome shotgun (WGS) entry which is preliminary data.</text>
</comment>
<dbReference type="AlphaFoldDB" id="A0A841FL66"/>
<organism evidence="3 4">
    <name type="scientific">Phytomonospora endophytica</name>
    <dbReference type="NCBI Taxonomy" id="714109"/>
    <lineage>
        <taxon>Bacteria</taxon>
        <taxon>Bacillati</taxon>
        <taxon>Actinomycetota</taxon>
        <taxon>Actinomycetes</taxon>
        <taxon>Micromonosporales</taxon>
        <taxon>Micromonosporaceae</taxon>
        <taxon>Phytomonospora</taxon>
    </lineage>
</organism>
<protein>
    <submittedName>
        <fullName evidence="3">Uncharacterized protein YjbJ (UPF0337 family)</fullName>
    </submittedName>
</protein>
<sequence length="805" mass="81730">MREHAGTATASRPARDGRKTPPRPPHALLALQAKAGNRAVAGLVAVQRCGPIPHEQCPCDTDGEPKVQRLADGAGLVSGFAAAPGSFGAGLPELSGSLAELRASDAPEAAERLPTVDQRPGLPAAKTPAAPKPVADPKLGAPRTPAPVSPPATALSGPPPVLELSGEADPGLAHRAGESALGELGAVAGESGREAAADHGENAVGEAAPAVRVSPAPLSVPSATLTAPAIVPPAGDSPTMAQAESSLGGWLTERTGEAASGLRAGESAGRDRIDKAVGDGDARLAKATADTTTRQQALGTGVQQDVAGERATWTTTATAMHAEHTTSTKAKLSALDANVSGIVGEADRGAKREYASAESAAKAQQGTSLLDRAAGALSTLKQAVGGLFDRARQAAKGLYDAAKSRVSGLVGAFADAVRAGAAAVAEKIRAAAARAKAAIAAKVRAAVEAVKKAASDLAALGRKVLDGVGAAVRAGLAVIGRAAQAAMAALRKAAELVKRALSAIADLMRRIAAYEPIPVGLYELAAMFKREGERLAANPRAVTANMGGAAAKGAPDPLNVGPAGSCGVCKGGAMRAGSTAHRIIQAAYITTGGFVEYPIPQRDPTRRDWRVDLARWQPDGSLAIGEIKPGHEAGYESGVKSIAKYLAGIEGIQPGLRLIPLTDLIPDAKYPNPEGGPNCPDQTLKVNPPVGGIYGYRCEPRRERIEQQCECEEKKPPPLPVGKKKESEADEKEKDQAKEAWPGLTPVLAFILVAAILYFVAAALVAIFSPEPISKTAGAVAAIALFVGLAALLAQAKGGGGDTQA</sequence>
<feature type="transmembrane region" description="Helical" evidence="2">
    <location>
        <begin position="776"/>
        <end position="796"/>
    </location>
</feature>
<accession>A0A841FL66</accession>
<feature type="region of interest" description="Disordered" evidence="1">
    <location>
        <begin position="1"/>
        <end position="25"/>
    </location>
</feature>
<dbReference type="RefSeq" id="WP_184789493.1">
    <property type="nucleotide sequence ID" value="NZ_BONT01000033.1"/>
</dbReference>
<keyword evidence="2" id="KW-0812">Transmembrane</keyword>
<keyword evidence="2" id="KW-1133">Transmembrane helix</keyword>
<feature type="region of interest" description="Disordered" evidence="1">
    <location>
        <begin position="709"/>
        <end position="738"/>
    </location>
</feature>
<feature type="region of interest" description="Disordered" evidence="1">
    <location>
        <begin position="105"/>
        <end position="173"/>
    </location>
</feature>
<dbReference type="Proteomes" id="UP000548476">
    <property type="component" value="Unassembled WGS sequence"/>
</dbReference>
<reference evidence="3 4" key="1">
    <citation type="submission" date="2020-08" db="EMBL/GenBank/DDBJ databases">
        <title>Genomic Encyclopedia of Type Strains, Phase IV (KMG-IV): sequencing the most valuable type-strain genomes for metagenomic binning, comparative biology and taxonomic classification.</title>
        <authorList>
            <person name="Goeker M."/>
        </authorList>
    </citation>
    <scope>NUCLEOTIDE SEQUENCE [LARGE SCALE GENOMIC DNA]</scope>
    <source>
        <strain evidence="3 4">YIM 65646</strain>
    </source>
</reference>
<keyword evidence="2" id="KW-0472">Membrane</keyword>